<name>A0A546XS92_AGRTU</name>
<protein>
    <recommendedName>
        <fullName evidence="1">DUF6471 domain-containing protein</fullName>
    </recommendedName>
</protein>
<dbReference type="RefSeq" id="WP_142859289.1">
    <property type="nucleotide sequence ID" value="NZ_SGOE01000008.1"/>
</dbReference>
<dbReference type="Proteomes" id="UP000317023">
    <property type="component" value="Unassembled WGS sequence"/>
</dbReference>
<organism evidence="2 3">
    <name type="scientific">Agrobacterium tumefaciens</name>
    <dbReference type="NCBI Taxonomy" id="358"/>
    <lineage>
        <taxon>Bacteria</taxon>
        <taxon>Pseudomonadati</taxon>
        <taxon>Pseudomonadota</taxon>
        <taxon>Alphaproteobacteria</taxon>
        <taxon>Hyphomicrobiales</taxon>
        <taxon>Rhizobiaceae</taxon>
        <taxon>Rhizobium/Agrobacterium group</taxon>
        <taxon>Agrobacterium</taxon>
        <taxon>Agrobacterium tumefaciens complex</taxon>
    </lineage>
</organism>
<evidence type="ECO:0000313" key="2">
    <source>
        <dbReference type="EMBL" id="TRB03603.1"/>
    </source>
</evidence>
<gene>
    <name evidence="2" type="ORF">EXN61_22405</name>
</gene>
<dbReference type="InterPro" id="IPR045526">
    <property type="entry name" value="DUF6471"/>
</dbReference>
<proteinExistence type="predicted"/>
<accession>A0A546XS92</accession>
<evidence type="ECO:0000313" key="3">
    <source>
        <dbReference type="Proteomes" id="UP000317023"/>
    </source>
</evidence>
<dbReference type="Pfam" id="PF20075">
    <property type="entry name" value="DUF6471"/>
    <property type="match status" value="1"/>
</dbReference>
<dbReference type="AlphaFoldDB" id="A0A546XS92"/>
<comment type="caution">
    <text evidence="2">The sequence shown here is derived from an EMBL/GenBank/DDBJ whole genome shotgun (WGS) entry which is preliminary data.</text>
</comment>
<evidence type="ECO:0000259" key="1">
    <source>
        <dbReference type="Pfam" id="PF20075"/>
    </source>
</evidence>
<feature type="domain" description="DUF6471" evidence="1">
    <location>
        <begin position="25"/>
        <end position="53"/>
    </location>
</feature>
<sequence>MGATVIVCRCRTALTLACCRLAARVSIRNKLSRGKFTAAFMSQCLYAVDVQSVSLGWLLPFRHPIHH</sequence>
<reference evidence="2 3" key="1">
    <citation type="journal article" date="2019" name="Appl. Microbiol. Biotechnol.">
        <title>Differential efficiency of wild type rhizogenic strains for rol gene transformation of plants.</title>
        <authorList>
            <person name="Desmet S."/>
            <person name="De Keyser E."/>
            <person name="Van Vaerenbergh J."/>
            <person name="Baeyen S."/>
            <person name="Van Huylenbroeck J."/>
            <person name="Geelen D."/>
            <person name="Dhooghe E."/>
        </authorList>
    </citation>
    <scope>NUCLEOTIDE SEQUENCE [LARGE SCALE GENOMIC DNA]</scope>
    <source>
        <strain evidence="2 3">MAFF210266</strain>
    </source>
</reference>
<dbReference type="EMBL" id="SGOE01000008">
    <property type="protein sequence ID" value="TRB03603.1"/>
    <property type="molecule type" value="Genomic_DNA"/>
</dbReference>